<dbReference type="InterPro" id="IPR000192">
    <property type="entry name" value="Aminotrans_V_dom"/>
</dbReference>
<comment type="similarity">
    <text evidence="3">Belongs to the class-V pyridoxal-phosphate-dependent aminotransferase family.</text>
</comment>
<comment type="cofactor">
    <cofactor evidence="1 4">
        <name>pyridoxal 5'-phosphate</name>
        <dbReference type="ChEBI" id="CHEBI:597326"/>
    </cofactor>
</comment>
<proteinExistence type="inferred from homology"/>
<dbReference type="PANTHER" id="PTHR43586:SF24">
    <property type="entry name" value="BLR4730 PROTEIN"/>
    <property type="match status" value="1"/>
</dbReference>
<evidence type="ECO:0000256" key="4">
    <source>
        <dbReference type="RuleBase" id="RU004504"/>
    </source>
</evidence>
<dbReference type="Pfam" id="PF00266">
    <property type="entry name" value="Aminotran_5"/>
    <property type="match status" value="1"/>
</dbReference>
<accession>A0ABU0QNR5</accession>
<dbReference type="SUPFAM" id="SSF53383">
    <property type="entry name" value="PLP-dependent transferases"/>
    <property type="match status" value="1"/>
</dbReference>
<dbReference type="InterPro" id="IPR020578">
    <property type="entry name" value="Aminotrans_V_PyrdxlP_BS"/>
</dbReference>
<dbReference type="InterPro" id="IPR015424">
    <property type="entry name" value="PyrdxlP-dep_Trfase"/>
</dbReference>
<evidence type="ECO:0000259" key="5">
    <source>
        <dbReference type="Pfam" id="PF00266"/>
    </source>
</evidence>
<keyword evidence="7" id="KW-1185">Reference proteome</keyword>
<comment type="caution">
    <text evidence="6">The sequence shown here is derived from an EMBL/GenBank/DDBJ whole genome shotgun (WGS) entry which is preliminary data.</text>
</comment>
<dbReference type="Gene3D" id="3.40.640.10">
    <property type="entry name" value="Type I PLP-dependent aspartate aminotransferase-like (Major domain)"/>
    <property type="match status" value="1"/>
</dbReference>
<evidence type="ECO:0000256" key="3">
    <source>
        <dbReference type="RuleBase" id="RU004075"/>
    </source>
</evidence>
<dbReference type="GO" id="GO:0016829">
    <property type="term" value="F:lyase activity"/>
    <property type="evidence" value="ECO:0007669"/>
    <property type="project" value="UniProtKB-KW"/>
</dbReference>
<evidence type="ECO:0000313" key="6">
    <source>
        <dbReference type="EMBL" id="MDQ0749026.1"/>
    </source>
</evidence>
<dbReference type="InterPro" id="IPR015421">
    <property type="entry name" value="PyrdxlP-dep_Trfase_major"/>
</dbReference>
<evidence type="ECO:0000313" key="7">
    <source>
        <dbReference type="Proteomes" id="UP001232755"/>
    </source>
</evidence>
<dbReference type="PROSITE" id="PS00595">
    <property type="entry name" value="AA_TRANSFER_CLASS_5"/>
    <property type="match status" value="1"/>
</dbReference>
<protein>
    <submittedName>
        <fullName evidence="6">Selenocysteine lyase/cysteine desulfurase</fullName>
    </submittedName>
</protein>
<reference evidence="6 7" key="1">
    <citation type="submission" date="2023-07" db="EMBL/GenBank/DDBJ databases">
        <title>Comparative genomics of wheat-associated soil bacteria to identify genetic determinants of phenazine resistance.</title>
        <authorList>
            <person name="Mouncey N."/>
        </authorList>
    </citation>
    <scope>NUCLEOTIDE SEQUENCE [LARGE SCALE GENOMIC DNA]</scope>
    <source>
        <strain evidence="6 7">B3I12</strain>
    </source>
</reference>
<dbReference type="EMBL" id="JAUSYP010000001">
    <property type="protein sequence ID" value="MDQ0749026.1"/>
    <property type="molecule type" value="Genomic_DNA"/>
</dbReference>
<dbReference type="Gene3D" id="3.90.1150.10">
    <property type="entry name" value="Aspartate Aminotransferase, domain 1"/>
    <property type="match status" value="1"/>
</dbReference>
<organism evidence="6 7">
    <name type="scientific">Streptomyces africanus</name>
    <dbReference type="NCBI Taxonomy" id="231024"/>
    <lineage>
        <taxon>Bacteria</taxon>
        <taxon>Bacillati</taxon>
        <taxon>Actinomycetota</taxon>
        <taxon>Actinomycetes</taxon>
        <taxon>Kitasatosporales</taxon>
        <taxon>Streptomycetaceae</taxon>
        <taxon>Streptomyces</taxon>
    </lineage>
</organism>
<evidence type="ECO:0000256" key="2">
    <source>
        <dbReference type="ARBA" id="ARBA00022898"/>
    </source>
</evidence>
<keyword evidence="6" id="KW-0456">Lyase</keyword>
<name>A0ABU0QNR5_9ACTN</name>
<dbReference type="InterPro" id="IPR015422">
    <property type="entry name" value="PyrdxlP-dep_Trfase_small"/>
</dbReference>
<keyword evidence="2" id="KW-0663">Pyridoxal phosphate</keyword>
<dbReference type="Proteomes" id="UP001232755">
    <property type="component" value="Unassembled WGS sequence"/>
</dbReference>
<evidence type="ECO:0000256" key="1">
    <source>
        <dbReference type="ARBA" id="ARBA00001933"/>
    </source>
</evidence>
<sequence>MGRMDIEALRRDTPGVAHRVHLNNAGAGLLSRRTLRTMTAHLELEAEIGGYEAAERERDRIDRTYADIAELVGGRPAETALFDNSTHAWNAAFYSLSFRPGDRILTGRAEYGSNVLAYLQTARRAGAEIVVVPDDAYGQLDTAALAGMIDERTRLVGVSHVPTGGGLINPAAAIGRITRAAGVPFLLDATQSVGQFPVDVREIGCDMLTATGRKFLRGPRGIGFLWVRPEMLERLDPFVTEIAAATWDGGRGFSWHDGARRFETWEKNYAAVLGLGAAVRQALDLGLTAIGDRALALGAALRSRLAGLPGVTVHDQGEHRCAIVTAKVDGVPAAEVAAALARHGINVSTTSPGHTPFDTEDRGVHPLVRLSPHYYTTEAELDRAAEAIAGLPGRGHAFPSDLTICEENQPK</sequence>
<dbReference type="PANTHER" id="PTHR43586">
    <property type="entry name" value="CYSTEINE DESULFURASE"/>
    <property type="match status" value="1"/>
</dbReference>
<gene>
    <name evidence="6" type="ORF">QF034_003257</name>
</gene>
<feature type="domain" description="Aminotransferase class V" evidence="5">
    <location>
        <begin position="22"/>
        <end position="383"/>
    </location>
</feature>